<name>A0A833QU50_9POAL</name>
<evidence type="ECO:0000256" key="3">
    <source>
        <dbReference type="SAM" id="MobiDB-lite"/>
    </source>
</evidence>
<dbReference type="Gene3D" id="1.20.5.190">
    <property type="match status" value="1"/>
</dbReference>
<gene>
    <name evidence="4" type="ORF">FCM35_KLT05160</name>
</gene>
<dbReference type="EMBL" id="SWLB01000014">
    <property type="protein sequence ID" value="KAF3329829.1"/>
    <property type="molecule type" value="Genomic_DNA"/>
</dbReference>
<feature type="compositionally biased region" description="Basic and acidic residues" evidence="3">
    <location>
        <begin position="415"/>
        <end position="426"/>
    </location>
</feature>
<accession>A0A833QU50</accession>
<evidence type="ECO:0000313" key="4">
    <source>
        <dbReference type="EMBL" id="KAF3329829.1"/>
    </source>
</evidence>
<dbReference type="Proteomes" id="UP000623129">
    <property type="component" value="Unassembled WGS sequence"/>
</dbReference>
<dbReference type="SMART" id="SM00015">
    <property type="entry name" value="IQ"/>
    <property type="match status" value="2"/>
</dbReference>
<keyword evidence="5" id="KW-1185">Reference proteome</keyword>
<reference evidence="4" key="1">
    <citation type="submission" date="2020-01" db="EMBL/GenBank/DDBJ databases">
        <title>Genome sequence of Kobresia littledalei, the first chromosome-level genome in the family Cyperaceae.</title>
        <authorList>
            <person name="Qu G."/>
        </authorList>
    </citation>
    <scope>NUCLEOTIDE SEQUENCE</scope>
    <source>
        <strain evidence="4">C.B.Clarke</strain>
        <tissue evidence="4">Leaf</tissue>
    </source>
</reference>
<feature type="region of interest" description="Disordered" evidence="3">
    <location>
        <begin position="76"/>
        <end position="108"/>
    </location>
</feature>
<dbReference type="AlphaFoldDB" id="A0A833QU50"/>
<keyword evidence="1" id="KW-0112">Calmodulin-binding</keyword>
<evidence type="ECO:0000313" key="5">
    <source>
        <dbReference type="Proteomes" id="UP000623129"/>
    </source>
</evidence>
<dbReference type="PANTHER" id="PTHR32295">
    <property type="entry name" value="IQ-DOMAIN 5-RELATED"/>
    <property type="match status" value="1"/>
</dbReference>
<sequence>MSTSYLLQLFPSKIFELDLICLPASFKEYCFVIYLGAVYKVLLNAGLYGCCTISKIRKMGISAKWLKSLVGVKKSEKADQPKRDEDKNEVANEAQHESREVSSPEDISVPLQDEPTAVSASTVDTNVASSSNTASTLVHVQALSQADIINRENQAATLIQTAFRAFLARRALRALKGLVRLQALVRGHIVRKQAATTLRCMQALVRVQARVRARRVRIALESQLGQHVTQPQPVQENYVNEIEEGWCDSIGSVEQIQAKILKRQEAAAKRERAMAYALTHQWQAGLRQGQPPAGLEADDKNNWGWNWLERWMAVKPWENRLLDPNTKDVPATMNEPKPVQAETSGGYNKTPGRAPASAKKPVSSTPNKAQPSQSEGSRSSSARSALAKSKLKAKDGSEEALSRPSGLGARSNSNPRERAIHMDPQAHKRLSLPSSGREARKQPLGKSTLSRTQKAGKDNVKPESKGRVNPEGKMSLNKKR</sequence>
<dbReference type="GO" id="GO:0005516">
    <property type="term" value="F:calmodulin binding"/>
    <property type="evidence" value="ECO:0007669"/>
    <property type="project" value="UniProtKB-KW"/>
</dbReference>
<feature type="compositionally biased region" description="Basic and acidic residues" evidence="3">
    <location>
        <begin position="392"/>
        <end position="401"/>
    </location>
</feature>
<organism evidence="4 5">
    <name type="scientific">Carex littledalei</name>
    <dbReference type="NCBI Taxonomy" id="544730"/>
    <lineage>
        <taxon>Eukaryota</taxon>
        <taxon>Viridiplantae</taxon>
        <taxon>Streptophyta</taxon>
        <taxon>Embryophyta</taxon>
        <taxon>Tracheophyta</taxon>
        <taxon>Spermatophyta</taxon>
        <taxon>Magnoliopsida</taxon>
        <taxon>Liliopsida</taxon>
        <taxon>Poales</taxon>
        <taxon>Cyperaceae</taxon>
        <taxon>Cyperoideae</taxon>
        <taxon>Cariceae</taxon>
        <taxon>Carex</taxon>
        <taxon>Carex subgen. Euthyceras</taxon>
    </lineage>
</organism>
<comment type="caution">
    <text evidence="4">The sequence shown here is derived from an EMBL/GenBank/DDBJ whole genome shotgun (WGS) entry which is preliminary data.</text>
</comment>
<dbReference type="OrthoDB" id="654277at2759"/>
<dbReference type="PANTHER" id="PTHR32295:SF123">
    <property type="entry name" value="PROTEIN IQ-DOMAIN 5"/>
    <property type="match status" value="1"/>
</dbReference>
<dbReference type="PROSITE" id="PS50096">
    <property type="entry name" value="IQ"/>
    <property type="match status" value="2"/>
</dbReference>
<feature type="compositionally biased region" description="Basic and acidic residues" evidence="3">
    <location>
        <begin position="76"/>
        <end position="102"/>
    </location>
</feature>
<dbReference type="InterPro" id="IPR000048">
    <property type="entry name" value="IQ_motif_EF-hand-BS"/>
</dbReference>
<comment type="similarity">
    <text evidence="2">Belongs to the IQD family.</text>
</comment>
<evidence type="ECO:0000256" key="1">
    <source>
        <dbReference type="ARBA" id="ARBA00022860"/>
    </source>
</evidence>
<feature type="compositionally biased region" description="Polar residues" evidence="3">
    <location>
        <begin position="362"/>
        <end position="376"/>
    </location>
</feature>
<evidence type="ECO:0000256" key="2">
    <source>
        <dbReference type="ARBA" id="ARBA00024341"/>
    </source>
</evidence>
<dbReference type="CDD" id="cd23767">
    <property type="entry name" value="IQCD"/>
    <property type="match status" value="1"/>
</dbReference>
<feature type="compositionally biased region" description="Basic and acidic residues" evidence="3">
    <location>
        <begin position="455"/>
        <end position="470"/>
    </location>
</feature>
<dbReference type="Pfam" id="PF00612">
    <property type="entry name" value="IQ"/>
    <property type="match status" value="2"/>
</dbReference>
<feature type="region of interest" description="Disordered" evidence="3">
    <location>
        <begin position="323"/>
        <end position="480"/>
    </location>
</feature>
<feature type="compositionally biased region" description="Low complexity" evidence="3">
    <location>
        <begin position="377"/>
        <end position="388"/>
    </location>
</feature>
<proteinExistence type="inferred from homology"/>
<protein>
    <submittedName>
        <fullName evidence="4">Protein IQ-DOMAIN 1-like protein</fullName>
    </submittedName>
</protein>